<protein>
    <submittedName>
        <fullName evidence="1">Uncharacterized protein</fullName>
    </submittedName>
</protein>
<dbReference type="Proteomes" id="UP000465306">
    <property type="component" value="Unassembled WGS sequence"/>
</dbReference>
<dbReference type="Pfam" id="PF12079">
    <property type="entry name" value="DUF3558"/>
    <property type="match status" value="1"/>
</dbReference>
<gene>
    <name evidence="1" type="ORF">MKUB_01360</name>
</gene>
<sequence>MTDETVSRLTRVPGLVTTARNSVGCQWLARGTVDGPWFSFTWFRGSPIGRERSSEERMRPRVDDITIDGHHGFIAVASVTKAVNRLCDVAIQYQDDFFEWSIRYQRRPLYDPCDIAVELSRQSIAAAR</sequence>
<proteinExistence type="predicted"/>
<name>A0ABQ1BG01_9MYCO</name>
<evidence type="ECO:0000313" key="2">
    <source>
        <dbReference type="Proteomes" id="UP000465306"/>
    </source>
</evidence>
<evidence type="ECO:0000313" key="1">
    <source>
        <dbReference type="EMBL" id="GFG62646.1"/>
    </source>
</evidence>
<reference evidence="1 2" key="1">
    <citation type="journal article" date="2019" name="Emerg. Microbes Infect.">
        <title>Comprehensive subspecies identification of 175 nontuberculous mycobacteria species based on 7547 genomic profiles.</title>
        <authorList>
            <person name="Matsumoto Y."/>
            <person name="Kinjo T."/>
            <person name="Motooka D."/>
            <person name="Nabeya D."/>
            <person name="Jung N."/>
            <person name="Uechi K."/>
            <person name="Horii T."/>
            <person name="Iida T."/>
            <person name="Fujita J."/>
            <person name="Nakamura S."/>
        </authorList>
    </citation>
    <scope>NUCLEOTIDE SEQUENCE [LARGE SCALE GENOMIC DNA]</scope>
    <source>
        <strain evidence="1 2">JCM 13573</strain>
    </source>
</reference>
<comment type="caution">
    <text evidence="1">The sequence shown here is derived from an EMBL/GenBank/DDBJ whole genome shotgun (WGS) entry which is preliminary data.</text>
</comment>
<dbReference type="InterPro" id="IPR024520">
    <property type="entry name" value="DUF3558"/>
</dbReference>
<keyword evidence="2" id="KW-1185">Reference proteome</keyword>
<accession>A0ABQ1BG01</accession>
<dbReference type="EMBL" id="BLKU01000001">
    <property type="protein sequence ID" value="GFG62646.1"/>
    <property type="molecule type" value="Genomic_DNA"/>
</dbReference>
<organism evidence="1 2">
    <name type="scientific">Mycobacterium kubicae</name>
    <dbReference type="NCBI Taxonomy" id="120959"/>
    <lineage>
        <taxon>Bacteria</taxon>
        <taxon>Bacillati</taxon>
        <taxon>Actinomycetota</taxon>
        <taxon>Actinomycetes</taxon>
        <taxon>Mycobacteriales</taxon>
        <taxon>Mycobacteriaceae</taxon>
        <taxon>Mycobacterium</taxon>
        <taxon>Mycobacterium simiae complex</taxon>
    </lineage>
</organism>